<keyword evidence="1" id="KW-0175">Coiled coil</keyword>
<proteinExistence type="predicted"/>
<protein>
    <submittedName>
        <fullName evidence="2">Uncharacterized protein</fullName>
    </submittedName>
</protein>
<sequence length="195" mass="22052">MSDERILPIVQGDWVAENHDGRIVVGRVRQSYACGDEVLMDVVYYDPDGVKVGRESPAEGGPKTFEPAIPFDDRWTRIEAPVFPLKRESMLVPSQTPGRSTLVYTYYHEGYGAAKRKAIRTKKRKQSRDYTRRPSVVFIPKDPSNEVDIEIAALRRSAQELRDVARNLVNTPGHSTLIDKARKLEAEADALARKE</sequence>
<feature type="coiled-coil region" evidence="1">
    <location>
        <begin position="151"/>
        <end position="194"/>
    </location>
</feature>
<reference evidence="2" key="2">
    <citation type="submission" date="2021-07" db="EMBL/GenBank/DDBJ databases">
        <title>Giant CbK-like Caulobacter bacteriophages have genetically divergent genomes.</title>
        <authorList>
            <person name="Wilson K."/>
            <person name="Ely B."/>
        </authorList>
    </citation>
    <scope>NUCLEOTIDE SEQUENCE</scope>
</reference>
<dbReference type="EMBL" id="MH588547">
    <property type="protein sequence ID" value="AXQ69860.1"/>
    <property type="molecule type" value="Genomic_DNA"/>
</dbReference>
<evidence type="ECO:0000256" key="1">
    <source>
        <dbReference type="SAM" id="Coils"/>
    </source>
</evidence>
<accession>A0A385EDX9</accession>
<evidence type="ECO:0000313" key="3">
    <source>
        <dbReference type="Proteomes" id="UP000259683"/>
    </source>
</evidence>
<dbReference type="Proteomes" id="UP000259683">
    <property type="component" value="Segment"/>
</dbReference>
<gene>
    <name evidence="2" type="ORF">CcrSC_gp278c</name>
</gene>
<evidence type="ECO:0000313" key="2">
    <source>
        <dbReference type="EMBL" id="AXQ69860.1"/>
    </source>
</evidence>
<organism evidence="2 3">
    <name type="scientific">Caulobacter phage CcrSC</name>
    <dbReference type="NCBI Taxonomy" id="2283272"/>
    <lineage>
        <taxon>Viruses</taxon>
        <taxon>Duplodnaviria</taxon>
        <taxon>Heunggongvirae</taxon>
        <taxon>Uroviricota</taxon>
        <taxon>Caudoviricetes</taxon>
        <taxon>Jeanschmidtviridae</taxon>
        <taxon>Bertelyvirus</taxon>
        <taxon>Bertelyvirus SC</taxon>
    </lineage>
</organism>
<name>A0A385EDX9_9CAUD</name>
<keyword evidence="3" id="KW-1185">Reference proteome</keyword>
<reference evidence="2" key="1">
    <citation type="submission" date="2018-07" db="EMBL/GenBank/DDBJ databases">
        <authorList>
            <person name="Wilson K.M."/>
            <person name="Ely B."/>
        </authorList>
    </citation>
    <scope>NUCLEOTIDE SEQUENCE</scope>
</reference>